<dbReference type="OrthoDB" id="9767116at2"/>
<evidence type="ECO:0000256" key="1">
    <source>
        <dbReference type="ARBA" id="ARBA00010556"/>
    </source>
</evidence>
<dbReference type="SMART" id="SM01359">
    <property type="entry name" value="A2M_N_2"/>
    <property type="match status" value="1"/>
</dbReference>
<evidence type="ECO:0000313" key="6">
    <source>
        <dbReference type="EMBL" id="TJZ75488.1"/>
    </source>
</evidence>
<dbReference type="Pfam" id="PF00207">
    <property type="entry name" value="A2M"/>
    <property type="match status" value="1"/>
</dbReference>
<dbReference type="SMART" id="SM01419">
    <property type="entry name" value="Thiol-ester_cl"/>
    <property type="match status" value="1"/>
</dbReference>
<proteinExistence type="inferred from homology"/>
<feature type="domain" description="Alpha-2-macroglobulin bait region" evidence="4">
    <location>
        <begin position="781"/>
        <end position="925"/>
    </location>
</feature>
<dbReference type="InterPro" id="IPR026284">
    <property type="entry name" value="A2MG_proteobact"/>
</dbReference>
<dbReference type="InterPro" id="IPR001599">
    <property type="entry name" value="Macroglobln_a2"/>
</dbReference>
<dbReference type="Proteomes" id="UP000310016">
    <property type="component" value="Unassembled WGS sequence"/>
</dbReference>
<dbReference type="RefSeq" id="WP_136772401.1">
    <property type="nucleotide sequence ID" value="NZ_CP156074.1"/>
</dbReference>
<comment type="caution">
    <text evidence="6">The sequence shown here is derived from an EMBL/GenBank/DDBJ whole genome shotgun (WGS) entry which is preliminary data.</text>
</comment>
<keyword evidence="3" id="KW-0812">Transmembrane</keyword>
<accession>A0A4V5MR87</accession>
<dbReference type="Pfam" id="PF07703">
    <property type="entry name" value="A2M_BRD"/>
    <property type="match status" value="1"/>
</dbReference>
<comment type="similarity">
    <text evidence="1">Belongs to the protease inhibitor I39 (alpha-2-macroglobulin) family. Bacterial alpha-2-macroglobulin subfamily.</text>
</comment>
<dbReference type="InterPro" id="IPR008930">
    <property type="entry name" value="Terpenoid_cyclase/PrenylTrfase"/>
</dbReference>
<protein>
    <submittedName>
        <fullName evidence="6">Alpha-2-macroglobulin family protein</fullName>
    </submittedName>
</protein>
<evidence type="ECO:0000313" key="7">
    <source>
        <dbReference type="Proteomes" id="UP000310016"/>
    </source>
</evidence>
<keyword evidence="7" id="KW-1185">Reference proteome</keyword>
<feature type="transmembrane region" description="Helical" evidence="3">
    <location>
        <begin position="14"/>
        <end position="35"/>
    </location>
</feature>
<keyword evidence="3" id="KW-0472">Membrane</keyword>
<name>A0A4V5MR87_9NEIS</name>
<dbReference type="Pfam" id="PF01835">
    <property type="entry name" value="MG2"/>
    <property type="match status" value="1"/>
</dbReference>
<keyword evidence="3" id="KW-1133">Transmembrane helix</keyword>
<dbReference type="InterPro" id="IPR041203">
    <property type="entry name" value="Bact_A2M_MG5"/>
</dbReference>
<gene>
    <name evidence="6" type="ORF">FAZ21_06110</name>
</gene>
<dbReference type="InterPro" id="IPR049120">
    <property type="entry name" value="A2M_bMG2"/>
</dbReference>
<keyword evidence="2" id="KW-0732">Signal</keyword>
<dbReference type="PANTHER" id="PTHR40094:SF1">
    <property type="entry name" value="UBIQUITIN DOMAIN-CONTAINING PROTEIN"/>
    <property type="match status" value="1"/>
</dbReference>
<evidence type="ECO:0000256" key="2">
    <source>
        <dbReference type="ARBA" id="ARBA00022729"/>
    </source>
</evidence>
<organism evidence="6 7">
    <name type="scientific">Chitiniphilus eburneus</name>
    <dbReference type="NCBI Taxonomy" id="2571148"/>
    <lineage>
        <taxon>Bacteria</taxon>
        <taxon>Pseudomonadati</taxon>
        <taxon>Pseudomonadota</taxon>
        <taxon>Betaproteobacteria</taxon>
        <taxon>Neisseriales</taxon>
        <taxon>Chitinibacteraceae</taxon>
        <taxon>Chitiniphilus</taxon>
    </lineage>
</organism>
<dbReference type="GO" id="GO:0004866">
    <property type="term" value="F:endopeptidase inhibitor activity"/>
    <property type="evidence" value="ECO:0007669"/>
    <property type="project" value="InterPro"/>
</dbReference>
<feature type="domain" description="Alpha-2-macroglobulin" evidence="5">
    <location>
        <begin position="986"/>
        <end position="1075"/>
    </location>
</feature>
<reference evidence="6 7" key="1">
    <citation type="submission" date="2019-04" db="EMBL/GenBank/DDBJ databases">
        <title>Chitiniphilus eburnea sp. nov., a novel chitinolytic bacterium isolated from aquaculture sludge.</title>
        <authorList>
            <person name="Sheng M."/>
        </authorList>
    </citation>
    <scope>NUCLEOTIDE SEQUENCE [LARGE SCALE GENOMIC DNA]</scope>
    <source>
        <strain evidence="6 7">HX-2-15</strain>
    </source>
</reference>
<dbReference type="GO" id="GO:0005615">
    <property type="term" value="C:extracellular space"/>
    <property type="evidence" value="ECO:0007669"/>
    <property type="project" value="InterPro"/>
</dbReference>
<evidence type="ECO:0000256" key="3">
    <source>
        <dbReference type="SAM" id="Phobius"/>
    </source>
</evidence>
<dbReference type="PANTHER" id="PTHR40094">
    <property type="entry name" value="ALPHA-2-MACROGLOBULIN HOMOLOG"/>
    <property type="match status" value="1"/>
</dbReference>
<dbReference type="Pfam" id="PF07678">
    <property type="entry name" value="TED_complement"/>
    <property type="match status" value="1"/>
</dbReference>
<dbReference type="Pfam" id="PF21142">
    <property type="entry name" value="A2M_bMG2"/>
    <property type="match status" value="1"/>
</dbReference>
<dbReference type="InterPro" id="IPR002890">
    <property type="entry name" value="MG2"/>
</dbReference>
<dbReference type="SUPFAM" id="SSF48239">
    <property type="entry name" value="Terpenoid cyclases/Protein prenyltransferases"/>
    <property type="match status" value="1"/>
</dbReference>
<dbReference type="PIRSF" id="PIRSF038980">
    <property type="entry name" value="A2M_bac"/>
    <property type="match status" value="1"/>
</dbReference>
<dbReference type="Gene3D" id="1.50.10.20">
    <property type="match status" value="1"/>
</dbReference>
<dbReference type="InterPro" id="IPR011626">
    <property type="entry name" value="Alpha-macroglobulin_TED"/>
</dbReference>
<dbReference type="InterPro" id="IPR041462">
    <property type="entry name" value="Bact_A2M_MG6"/>
</dbReference>
<dbReference type="Pfam" id="PF17972">
    <property type="entry name" value="bMG5"/>
    <property type="match status" value="1"/>
</dbReference>
<dbReference type="InterPro" id="IPR051802">
    <property type="entry name" value="YfhM-like"/>
</dbReference>
<dbReference type="Pfam" id="PF21765">
    <property type="entry name" value="CUB_A2MG"/>
    <property type="match status" value="1"/>
</dbReference>
<evidence type="ECO:0000259" key="4">
    <source>
        <dbReference type="SMART" id="SM01359"/>
    </source>
</evidence>
<dbReference type="InterPro" id="IPR041246">
    <property type="entry name" value="Bact_MG10"/>
</dbReference>
<sequence length="1706" mass="188032">MKQWLAQRGNARKIGIGAVAAVVLAAAVGGGWWWGHRGGTSGAASDVATAQQSAPDAEFAMLGCKASYWDDSPALAISFNRPLSRKQDLNKLFTVTDVGVMPEGKAIDASAAAEKPKKVEGRWELDDGAQLAYFVTTAKRRYTIDVAPGVLADDNARIDERQQCDVALETMPPAFYFASRGVVLPAAQNGGLPVVTVNTPEVDVQFLRVSPQHLPRFLEQVVAQRRSEPAPDDEEGDEYGYDSNRLTLSGAVSGWTLQNLKRITQSVYLGRFETDARKNRRNVSFLPVEDIKELKEPGIYVAVMSQPGRFSYEYQVTYFYVTDIGLHVHRGQKQIDAFATSLKRGKALSGVSFELLDQYGKVLSRADGDGEGHALLADVPDGARALVARKDKEIATLALFEPGLDLSEYDIGGYLPRNTKLFAYSGRDLYRPGEKFFVSVIARNTDGRPLPALPITATLKRPDGQTVQSATWQADPKLPGYYQRQLSLPADAQTGAWLLELRADPAAKDADTVMKVQVEEFLPERMKLDLTADAGALTLGEEFDVAVKGNYLFGSPASGNRLLGSVYTERQRYPLAKQWPGFLFGDFADDSRTQRRELEETALDDAGRANVTVPLELDGARSPMLARATFSLLESGGRPVVRSIDRTIWPAGKMIGIRPLFDRDVAREGDKAAFEIVRVTNAGANAPLAQAKVRLVLENRDFYWRYDDQRGWHSGYTETDEPIYTGELVLKGRAPLALPVEWGRYRLEVEDPETKLVARYRFYAGWGAQDAEAMGNRPDRVNLKLEGVPAKPGDDVALTILPPHDGEALVLVEGDKVLWQKRVSVSAKGTKIDIPVSKDWKRHDLYISVVAFRPGSEGDRVTPARALGLVYLPLASADRKFKVALTAPQQARPETRVPVKIKVDGATGDNAFVTLSAVDVGILNITRFKTPDPFDFLFGKHRYSQDLADIYGKLIEKMEGNTGKLKWGGDSGMRDSQDRPKKVKLVDLFSGPVRLDAKGEATIPLNIPDFNGTLRLMAVAASAERYGNAEAEVTVAAPVVAELATPRFISPGDEATLALDVTNLTGAAQTFTVKLAAGKPVRIREGEQKITLKDKERRTLRYTAEATDAYGLARLDFSVSGTLAGKPLTIKRDAALQVQPAAPLERNVLRVKLDPGAEQAVAGDLIARYFADSANVSVTLSNKPPLNVRSLVKGLLDYPYGCLEQTTSAAYPHLFIDEAAAREYGLTPRTREERARFVEGAIARIAGMQKSDGGYSLWSSGPYEYWLSPYVAGFFMDAREAGFSVPDVLYKRTQDWMLTQFQRAPADFPIYGKALADKLNDNGEITAALVGNEYEQLRIDHQRFAAAAHQGYMLARDQKAPLATLRVLYDKFAGRARSPLPLVHLGLALKLMGDDKRAKGAFDLAMKRPYGITPNNSDWWWGEWLGDYGSSTRDRAMAYALLVRHDIKHPQRENLLFELADSLKNRRSYYYSTQERLALLLAARAAGSQTDAEWNAVLAVGDAPRGLASKRSEIVSLDAAQLAKGVKLTNKSSGVLFAEIEASGYPREIPKPQSDQIQLERRWFFADGRPYDNRPLKVGETLIARLNVTARQRIEDGLIVDRVPAGLEIENLNLSDGERLDSLQVEGQPIRAALEDNRVKHTEFRDDRYVAAARLDGGKLQLFYLLRVVTPGKYVVPPSYAEDMYRPQLVGIGAAGTPITVVDPRR</sequence>
<dbReference type="InterPro" id="IPR049122">
    <property type="entry name" value="A2MG_CUB"/>
</dbReference>
<dbReference type="EMBL" id="SUMF01000004">
    <property type="protein sequence ID" value="TJZ75488.1"/>
    <property type="molecule type" value="Genomic_DNA"/>
</dbReference>
<dbReference type="InterPro" id="IPR011625">
    <property type="entry name" value="A2M_N_BRD"/>
</dbReference>
<dbReference type="CDD" id="cd02891">
    <property type="entry name" value="A2M_like"/>
    <property type="match status" value="1"/>
</dbReference>
<dbReference type="InterPro" id="IPR047565">
    <property type="entry name" value="Alpha-macroglob_thiol-ester_cl"/>
</dbReference>
<dbReference type="Pfam" id="PF17962">
    <property type="entry name" value="bMG6"/>
    <property type="match status" value="1"/>
</dbReference>
<dbReference type="Gene3D" id="2.60.40.1930">
    <property type="match status" value="1"/>
</dbReference>
<dbReference type="SMART" id="SM01360">
    <property type="entry name" value="A2M"/>
    <property type="match status" value="1"/>
</dbReference>
<dbReference type="InterPro" id="IPR021868">
    <property type="entry name" value="Alpha_2_Macroglob_MG3"/>
</dbReference>
<dbReference type="Pfam" id="PF11974">
    <property type="entry name" value="bMG3"/>
    <property type="match status" value="1"/>
</dbReference>
<evidence type="ECO:0000259" key="5">
    <source>
        <dbReference type="SMART" id="SM01360"/>
    </source>
</evidence>
<dbReference type="Pfam" id="PF17973">
    <property type="entry name" value="bMG10"/>
    <property type="match status" value="1"/>
</dbReference>